<accession>A0A1G8Q3S7</accession>
<dbReference type="RefSeq" id="WP_031576859.1">
    <property type="nucleotide sequence ID" value="NZ_FNDZ01000006.1"/>
</dbReference>
<organism evidence="1 2">
    <name type="scientific">Proteiniclasticum ruminis</name>
    <dbReference type="NCBI Taxonomy" id="398199"/>
    <lineage>
        <taxon>Bacteria</taxon>
        <taxon>Bacillati</taxon>
        <taxon>Bacillota</taxon>
        <taxon>Clostridia</taxon>
        <taxon>Eubacteriales</taxon>
        <taxon>Clostridiaceae</taxon>
        <taxon>Proteiniclasticum</taxon>
    </lineage>
</organism>
<dbReference type="Proteomes" id="UP000183255">
    <property type="component" value="Unassembled WGS sequence"/>
</dbReference>
<evidence type="ECO:0000313" key="1">
    <source>
        <dbReference type="EMBL" id="SDI99419.1"/>
    </source>
</evidence>
<sequence length="201" mass="23632">MRIGIVEKAFEVEAMPHLNGTDMEFIVGNTDYRTMNKVEFAQRFRNADGSLIDNGQISPLDPPFYAVYSSRKEMEASYNILANRWKLFSEGKVDENISPLEFYIRFQVIRPEEIPVELSSITTKDMFRLKFHYRDKKTVYYVEMTNHKATWLVTLKDYHQHLGLKYTTVGELIDGMRKIVEPLELDEIALELTYRNKVYVL</sequence>
<reference evidence="1 2" key="1">
    <citation type="submission" date="2016-10" db="EMBL/GenBank/DDBJ databases">
        <authorList>
            <person name="de Groot N.N."/>
        </authorList>
    </citation>
    <scope>NUCLEOTIDE SEQUENCE [LARGE SCALE GENOMIC DNA]</scope>
    <source>
        <strain evidence="1 2">CGMCC 1.5058</strain>
    </source>
</reference>
<evidence type="ECO:0000313" key="2">
    <source>
        <dbReference type="Proteomes" id="UP000183255"/>
    </source>
</evidence>
<name>A0A1G8Q3S7_9CLOT</name>
<dbReference type="AlphaFoldDB" id="A0A1G8Q3S7"/>
<dbReference type="EMBL" id="FNDZ01000006">
    <property type="protein sequence ID" value="SDI99419.1"/>
    <property type="molecule type" value="Genomic_DNA"/>
</dbReference>
<gene>
    <name evidence="1" type="ORF">SAMN05421804_10627</name>
</gene>
<protein>
    <submittedName>
        <fullName evidence="1">Uncharacterized protein</fullName>
    </submittedName>
</protein>
<proteinExistence type="predicted"/>